<keyword evidence="3" id="KW-1185">Reference proteome</keyword>
<dbReference type="EMBL" id="KQ086279">
    <property type="protein sequence ID" value="KLO05665.1"/>
    <property type="molecule type" value="Genomic_DNA"/>
</dbReference>
<protein>
    <recommendedName>
        <fullName evidence="4">F-box domain-containing protein</fullName>
    </recommendedName>
</protein>
<name>A0A0H2R1P0_9AGAM</name>
<organism evidence="2 3">
    <name type="scientific">Schizopora paradoxa</name>
    <dbReference type="NCBI Taxonomy" id="27342"/>
    <lineage>
        <taxon>Eukaryota</taxon>
        <taxon>Fungi</taxon>
        <taxon>Dikarya</taxon>
        <taxon>Basidiomycota</taxon>
        <taxon>Agaricomycotina</taxon>
        <taxon>Agaricomycetes</taxon>
        <taxon>Hymenochaetales</taxon>
        <taxon>Schizoporaceae</taxon>
        <taxon>Schizopora</taxon>
    </lineage>
</organism>
<dbReference type="Proteomes" id="UP000053477">
    <property type="component" value="Unassembled WGS sequence"/>
</dbReference>
<feature type="region of interest" description="Disordered" evidence="1">
    <location>
        <begin position="999"/>
        <end position="1027"/>
    </location>
</feature>
<proteinExistence type="predicted"/>
<reference evidence="2 3" key="1">
    <citation type="submission" date="2015-04" db="EMBL/GenBank/DDBJ databases">
        <title>Complete genome sequence of Schizopora paradoxa KUC8140, a cosmopolitan wood degrader in East Asia.</title>
        <authorList>
            <consortium name="DOE Joint Genome Institute"/>
            <person name="Min B."/>
            <person name="Park H."/>
            <person name="Jang Y."/>
            <person name="Kim J.-J."/>
            <person name="Kim K.H."/>
            <person name="Pangilinan J."/>
            <person name="Lipzen A."/>
            <person name="Riley R."/>
            <person name="Grigoriev I.V."/>
            <person name="Spatafora J.W."/>
            <person name="Choi I.-G."/>
        </authorList>
    </citation>
    <scope>NUCLEOTIDE SEQUENCE [LARGE SCALE GENOMIC DNA]</scope>
    <source>
        <strain evidence="2 3">KUC8140</strain>
    </source>
</reference>
<gene>
    <name evidence="2" type="ORF">SCHPADRAFT_896069</name>
</gene>
<evidence type="ECO:0008006" key="4">
    <source>
        <dbReference type="Google" id="ProtNLM"/>
    </source>
</evidence>
<dbReference type="InParanoid" id="A0A0H2R1P0"/>
<evidence type="ECO:0000256" key="1">
    <source>
        <dbReference type="SAM" id="MobiDB-lite"/>
    </source>
</evidence>
<evidence type="ECO:0000313" key="3">
    <source>
        <dbReference type="Proteomes" id="UP000053477"/>
    </source>
</evidence>
<accession>A0A0H2R1P0</accession>
<evidence type="ECO:0000313" key="2">
    <source>
        <dbReference type="EMBL" id="KLO05665.1"/>
    </source>
</evidence>
<sequence>MGAVNSIISWPTPASFEKKKRNFDSAFQNELSVGASAISQKRASLPQSTQRRRFPLEHPWSGEELCKASDSSRGSRLREVREVGVQTIDSNTLGILPVDVAIKVASFLEDRDFKSLVFLSHFWNTQLAPVYFQRVGILRPQQQRGSDLETTRIRRIAGSFDLIISTSVAFSHLMLWRRSQVERSMNCALFSLSSNPNDATRDLGYLKLFFASVSSESGFRMKTINIQINSDTHLLNQEHLLDILNGLFRVHCESLELHSPTYVASPVVDPARPEVLARAMHQLPQIRAIQVVHSLRSLIWKSWIASHPDLTTWLVSNVNRNLSLRRITLTNTGLTVGDVDKGLTIMDVPNLESINIEGGSFLALVAFFRRHPMLQHVGLYGVDEVAEKIEGFESLIGTLDLRLLRSLFATPSTAESFIGVCRLESLHDFTGIRFLLNSDRTFDTAGFKRFLSTSYLDKSTHPNFHDIDLVLPPLNRFTSPLFGRENPFGGLQLMTLIEHVILRLSTDFQSRDHIALFGRAISFFGEFTSIKVVTIVKPIGIDATFIQNVLVMTLIQYPCLRQRRNIAVDFKRAGNLLNMLHASLARRLAPSLMNRSPSTLTTLHDLARQLSIFPPTSRRRRAIGNVKMNGMMGRRRREGYTVNGGARLDSREVAYQHNRPPMSCERLATKVGNSELTQLTKSRMTFAQGQEREQRGSRPGSWTGANSLARFRCVPENAETTTATTVTMLELTEWEKRMVRRRVEDGNLGWTVTRAWRHRKYDIEETYIQIEQEVKDFKLLLKPFHCTLSSLTLRAYFWWTTALCASAKWGNGSRRKGERLDRGAWPFFNINYSYMLQSFTRTVLSNFERHTPAGNSEVRWVHERIQKIRATYKISLSISQRRLHTDLYSHRQSGTQSTATPNMQAACWYSRSRGHCSPDVHDFPMSKRPYNAHRVASRVKRGLERVKDDVGRIFREAIAGGDEVRGYNGSSTGDKEEKRRRVRCEFKCPYLWKRVNSQSPKRIPSKDPFDVPEAPGMARHRSPDNTPTFMQIPCGMFRGRNLSGSLAATADRSTNESWMEHVEEHDCGTGRDRMLGRRGNRRDLALSNHPYVDNARHTKRIFQSPAKPNDLISQCAMTLWKPTLSTTHTELLRNRGGISELSEMAYEEFKRLAITFGVLWRCCIAVEQDRLSRVDRKYLKNHEPYLTTSTCIILGHGIREIYQSSSPISQHSRKTRRRPLNFAQRRRRHHALYVPPTLGGHIQSHAKQGGEEVVSEKQALEVPLPLKERAFQRLTPGLKRNM</sequence>